<dbReference type="PANTHER" id="PTHR46082:SF6">
    <property type="entry name" value="AAA+ ATPASE DOMAIN-CONTAINING PROTEIN-RELATED"/>
    <property type="match status" value="1"/>
</dbReference>
<dbReference type="Gene3D" id="1.25.40.10">
    <property type="entry name" value="Tetratricopeptide repeat domain"/>
    <property type="match status" value="1"/>
</dbReference>
<dbReference type="SUPFAM" id="SSF48452">
    <property type="entry name" value="TPR-like"/>
    <property type="match status" value="1"/>
</dbReference>
<proteinExistence type="predicted"/>
<protein>
    <submittedName>
        <fullName evidence="1">Uncharacterized protein</fullName>
    </submittedName>
</protein>
<dbReference type="Pfam" id="PF13424">
    <property type="entry name" value="TPR_12"/>
    <property type="match status" value="1"/>
</dbReference>
<accession>A0ABR4BZV5</accession>
<dbReference type="Proteomes" id="UP001595075">
    <property type="component" value="Unassembled WGS sequence"/>
</dbReference>
<comment type="caution">
    <text evidence="1">The sequence shown here is derived from an EMBL/GenBank/DDBJ whole genome shotgun (WGS) entry which is preliminary data.</text>
</comment>
<dbReference type="InterPro" id="IPR053137">
    <property type="entry name" value="NLR-like"/>
</dbReference>
<sequence length="454" mass="50858">MHLTRDICRFASPDDDAYEHVSANLVNLVSSAIKATEARDLLEGTNTRSGLGRESGTIDKFRDGYKEIAKIGRVPGAEEPGVDILELVKTWLSGPESGKWVIIVDTSDEDDMFFGADAPASTSSSNPMDQYLPTSARGAILMTIRNMVTAQKFTRGHPIFEITAMVTLTWMVSFDHIRRTRAKAADILASTICLDRREVPFELIRSDLDDISLATALAVLESFSFVRINHENDTFTMHNLVNLTVRRRLIPEEKFQETMERCVIMVLKNLPDNPPDNIQESAACDLYLPRGEMAKGFTMIAGDHNAALESTQTCLRLSDELYRENNPLKISYLGLIAIIRSKEHYGTGNPNNMQFFSSYTFVLFGRGQLGEAVRTLEENLEIAETLFGSHHHETHFAAANLASILTETERFNEAEELFHRGCAGLKESQGPNHRDTAICSEKHDELKQLTKKRD</sequence>
<dbReference type="PANTHER" id="PTHR46082">
    <property type="entry name" value="ATP/GTP-BINDING PROTEIN-RELATED"/>
    <property type="match status" value="1"/>
</dbReference>
<reference evidence="1 2" key="1">
    <citation type="journal article" date="2024" name="Commun. Biol.">
        <title>Comparative genomic analysis of thermophilic fungi reveals convergent evolutionary adaptations and gene losses.</title>
        <authorList>
            <person name="Steindorff A.S."/>
            <person name="Aguilar-Pontes M.V."/>
            <person name="Robinson A.J."/>
            <person name="Andreopoulos B."/>
            <person name="LaButti K."/>
            <person name="Kuo A."/>
            <person name="Mondo S."/>
            <person name="Riley R."/>
            <person name="Otillar R."/>
            <person name="Haridas S."/>
            <person name="Lipzen A."/>
            <person name="Grimwood J."/>
            <person name="Schmutz J."/>
            <person name="Clum A."/>
            <person name="Reid I.D."/>
            <person name="Moisan M.C."/>
            <person name="Butler G."/>
            <person name="Nguyen T.T.M."/>
            <person name="Dewar K."/>
            <person name="Conant G."/>
            <person name="Drula E."/>
            <person name="Henrissat B."/>
            <person name="Hansel C."/>
            <person name="Singer S."/>
            <person name="Hutchinson M.I."/>
            <person name="de Vries R.P."/>
            <person name="Natvig D.O."/>
            <person name="Powell A.J."/>
            <person name="Tsang A."/>
            <person name="Grigoriev I.V."/>
        </authorList>
    </citation>
    <scope>NUCLEOTIDE SEQUENCE [LARGE SCALE GENOMIC DNA]</scope>
    <source>
        <strain evidence="1 2">CBS 494.80</strain>
    </source>
</reference>
<gene>
    <name evidence="1" type="ORF">VTL71DRAFT_6212</name>
</gene>
<name>A0ABR4BZV5_9HELO</name>
<evidence type="ECO:0000313" key="2">
    <source>
        <dbReference type="Proteomes" id="UP001595075"/>
    </source>
</evidence>
<organism evidence="1 2">
    <name type="scientific">Oculimacula yallundae</name>
    <dbReference type="NCBI Taxonomy" id="86028"/>
    <lineage>
        <taxon>Eukaryota</taxon>
        <taxon>Fungi</taxon>
        <taxon>Dikarya</taxon>
        <taxon>Ascomycota</taxon>
        <taxon>Pezizomycotina</taxon>
        <taxon>Leotiomycetes</taxon>
        <taxon>Helotiales</taxon>
        <taxon>Ploettnerulaceae</taxon>
        <taxon>Oculimacula</taxon>
    </lineage>
</organism>
<evidence type="ECO:0000313" key="1">
    <source>
        <dbReference type="EMBL" id="KAL2063140.1"/>
    </source>
</evidence>
<dbReference type="EMBL" id="JAZHXI010000016">
    <property type="protein sequence ID" value="KAL2063140.1"/>
    <property type="molecule type" value="Genomic_DNA"/>
</dbReference>
<keyword evidence="2" id="KW-1185">Reference proteome</keyword>
<dbReference type="InterPro" id="IPR011990">
    <property type="entry name" value="TPR-like_helical_dom_sf"/>
</dbReference>